<evidence type="ECO:0000256" key="6">
    <source>
        <dbReference type="PIRSR" id="PIRSR001430-2"/>
    </source>
</evidence>
<keyword evidence="2 4" id="KW-0819">tRNA processing</keyword>
<dbReference type="InterPro" id="IPR020097">
    <property type="entry name" value="PsdUridine_synth_TruA_a/b_dom"/>
</dbReference>
<comment type="caution">
    <text evidence="4">Lacks conserved residue(s) required for the propagation of feature annotation.</text>
</comment>
<dbReference type="Proteomes" id="UP000003844">
    <property type="component" value="Unassembled WGS sequence"/>
</dbReference>
<organism evidence="9 10">
    <name type="scientific">Gillisia limnaea (strain DSM 15749 / LMG 21470 / R-8282)</name>
    <dbReference type="NCBI Taxonomy" id="865937"/>
    <lineage>
        <taxon>Bacteria</taxon>
        <taxon>Pseudomonadati</taxon>
        <taxon>Bacteroidota</taxon>
        <taxon>Flavobacteriia</taxon>
        <taxon>Flavobacteriales</taxon>
        <taxon>Flavobacteriaceae</taxon>
        <taxon>Gillisia</taxon>
    </lineage>
</organism>
<protein>
    <recommendedName>
        <fullName evidence="4">tRNA pseudouridine synthase A</fullName>
        <ecNumber evidence="4">5.4.99.12</ecNumber>
    </recommendedName>
    <alternativeName>
        <fullName evidence="4">tRNA pseudouridine(38-40) synthase</fullName>
    </alternativeName>
    <alternativeName>
        <fullName evidence="4">tRNA pseudouridylate synthase I</fullName>
    </alternativeName>
    <alternativeName>
        <fullName evidence="4">tRNA-uridine isomerase I</fullName>
    </alternativeName>
</protein>
<evidence type="ECO:0000256" key="3">
    <source>
        <dbReference type="ARBA" id="ARBA00023235"/>
    </source>
</evidence>
<feature type="binding site" evidence="4 6">
    <location>
        <position position="109"/>
    </location>
    <ligand>
        <name>substrate</name>
    </ligand>
</feature>
<dbReference type="PANTHER" id="PTHR11142:SF0">
    <property type="entry name" value="TRNA PSEUDOURIDINE SYNTHASE-LIKE 1"/>
    <property type="match status" value="1"/>
</dbReference>
<evidence type="ECO:0000259" key="8">
    <source>
        <dbReference type="Pfam" id="PF01416"/>
    </source>
</evidence>
<comment type="function">
    <text evidence="4">Formation of pseudouridine at positions 38, 39 and 40 in the anticodon stem and loop of transfer RNAs.</text>
</comment>
<gene>
    <name evidence="4" type="primary">truA</name>
    <name evidence="9" type="ORF">Gilli_2928</name>
</gene>
<dbReference type="Gene3D" id="3.30.70.580">
    <property type="entry name" value="Pseudouridine synthase I, catalytic domain, N-terminal subdomain"/>
    <property type="match status" value="1"/>
</dbReference>
<dbReference type="FunFam" id="3.30.70.580:FF:000001">
    <property type="entry name" value="tRNA pseudouridine synthase A"/>
    <property type="match status" value="1"/>
</dbReference>
<dbReference type="PIRSF" id="PIRSF001430">
    <property type="entry name" value="tRNA_psdUrid_synth"/>
    <property type="match status" value="1"/>
</dbReference>
<evidence type="ECO:0000313" key="10">
    <source>
        <dbReference type="Proteomes" id="UP000003844"/>
    </source>
</evidence>
<comment type="catalytic activity">
    <reaction evidence="4 7">
        <text>uridine(38/39/40) in tRNA = pseudouridine(38/39/40) in tRNA</text>
        <dbReference type="Rhea" id="RHEA:22376"/>
        <dbReference type="Rhea" id="RHEA-COMP:10085"/>
        <dbReference type="Rhea" id="RHEA-COMP:10087"/>
        <dbReference type="ChEBI" id="CHEBI:65314"/>
        <dbReference type="ChEBI" id="CHEBI:65315"/>
        <dbReference type="EC" id="5.4.99.12"/>
    </reaction>
</comment>
<evidence type="ECO:0000256" key="2">
    <source>
        <dbReference type="ARBA" id="ARBA00022694"/>
    </source>
</evidence>
<dbReference type="AlphaFoldDB" id="H2BS13"/>
<dbReference type="PANTHER" id="PTHR11142">
    <property type="entry name" value="PSEUDOURIDYLATE SYNTHASE"/>
    <property type="match status" value="1"/>
</dbReference>
<evidence type="ECO:0000256" key="7">
    <source>
        <dbReference type="RuleBase" id="RU003792"/>
    </source>
</evidence>
<dbReference type="InterPro" id="IPR020103">
    <property type="entry name" value="PsdUridine_synth_cat_dom_sf"/>
</dbReference>
<feature type="domain" description="Pseudouridine synthase I TruA alpha/beta" evidence="8">
    <location>
        <begin position="147"/>
        <end position="242"/>
    </location>
</feature>
<reference evidence="10" key="1">
    <citation type="journal article" date="2012" name="Stand. Genomic Sci.">
        <title>Genome sequence of the Antarctic rhodopsins-containing flavobacterium Gillisia limnaea type strain (R-8282(T)).</title>
        <authorList>
            <person name="Riedel T."/>
            <person name="Held B."/>
            <person name="Nolan M."/>
            <person name="Lucas S."/>
            <person name="Lapidus A."/>
            <person name="Tice H."/>
            <person name="Del Rio T.G."/>
            <person name="Cheng J.F."/>
            <person name="Han C."/>
            <person name="Tapia R."/>
            <person name="Goodwin L.A."/>
            <person name="Pitluck S."/>
            <person name="Liolios K."/>
            <person name="Mavromatis K."/>
            <person name="Pagani I."/>
            <person name="Ivanova N."/>
            <person name="Mikhailova N."/>
            <person name="Pati A."/>
            <person name="Chen A."/>
            <person name="Palaniappan K."/>
            <person name="Land M."/>
            <person name="Rohde M."/>
            <person name="Tindall B.J."/>
            <person name="Detter J.C."/>
            <person name="Goker M."/>
            <person name="Bristow J."/>
            <person name="Eisen J.A."/>
            <person name="Markowitz V."/>
            <person name="Hugenholtz P."/>
            <person name="Kyrpides N.C."/>
            <person name="Klenk H.P."/>
            <person name="Woyke T."/>
        </authorList>
    </citation>
    <scope>NUCLEOTIDE SEQUENCE [LARGE SCALE GENOMIC DNA]</scope>
    <source>
        <strain evidence="10">DSM 15749 / LMG 21470 / R-8282</strain>
    </source>
</reference>
<evidence type="ECO:0000256" key="1">
    <source>
        <dbReference type="ARBA" id="ARBA00009375"/>
    </source>
</evidence>
<evidence type="ECO:0000313" key="9">
    <source>
        <dbReference type="EMBL" id="EHQ03539.1"/>
    </source>
</evidence>
<feature type="active site" description="Nucleophile" evidence="4 5">
    <location>
        <position position="51"/>
    </location>
</feature>
<dbReference type="GO" id="GO:0031119">
    <property type="term" value="P:tRNA pseudouridine synthesis"/>
    <property type="evidence" value="ECO:0007669"/>
    <property type="project" value="UniProtKB-UniRule"/>
</dbReference>
<dbReference type="InterPro" id="IPR020095">
    <property type="entry name" value="PsdUridine_synth_TruA_C"/>
</dbReference>
<comment type="subunit">
    <text evidence="4">Homodimer.</text>
</comment>
<dbReference type="EMBL" id="JH594606">
    <property type="protein sequence ID" value="EHQ03539.1"/>
    <property type="molecule type" value="Genomic_DNA"/>
</dbReference>
<evidence type="ECO:0000256" key="4">
    <source>
        <dbReference type="HAMAP-Rule" id="MF_00171"/>
    </source>
</evidence>
<dbReference type="InterPro" id="IPR001406">
    <property type="entry name" value="PsdUridine_synth_TruA"/>
</dbReference>
<dbReference type="Pfam" id="PF01416">
    <property type="entry name" value="PseudoU_synth_1"/>
    <property type="match status" value="1"/>
</dbReference>
<dbReference type="STRING" id="865937.Gilli_2928"/>
<dbReference type="EC" id="5.4.99.12" evidence="4"/>
<dbReference type="OrthoDB" id="9811823at2"/>
<dbReference type="InterPro" id="IPR020094">
    <property type="entry name" value="TruA/RsuA/RluB/E/F_N"/>
</dbReference>
<keyword evidence="3 4" id="KW-0413">Isomerase</keyword>
<dbReference type="HOGENOM" id="CLU_014673_0_1_10"/>
<keyword evidence="10" id="KW-1185">Reference proteome</keyword>
<dbReference type="GO" id="GO:0160147">
    <property type="term" value="F:tRNA pseudouridine(38-40) synthase activity"/>
    <property type="evidence" value="ECO:0007669"/>
    <property type="project" value="UniProtKB-EC"/>
</dbReference>
<name>H2BS13_GILLR</name>
<dbReference type="eggNOG" id="COG0101">
    <property type="taxonomic scope" value="Bacteria"/>
</dbReference>
<comment type="similarity">
    <text evidence="1 4 7">Belongs to the tRNA pseudouridine synthase TruA family.</text>
</comment>
<dbReference type="NCBIfam" id="TIGR00071">
    <property type="entry name" value="hisT_truA"/>
    <property type="match status" value="1"/>
</dbReference>
<accession>H2BS13</accession>
<dbReference type="RefSeq" id="WP_006989845.1">
    <property type="nucleotide sequence ID" value="NZ_JH594606.1"/>
</dbReference>
<evidence type="ECO:0000256" key="5">
    <source>
        <dbReference type="PIRSR" id="PIRSR001430-1"/>
    </source>
</evidence>
<dbReference type="GO" id="GO:0003723">
    <property type="term" value="F:RNA binding"/>
    <property type="evidence" value="ECO:0007669"/>
    <property type="project" value="InterPro"/>
</dbReference>
<dbReference type="SUPFAM" id="SSF55120">
    <property type="entry name" value="Pseudouridine synthase"/>
    <property type="match status" value="1"/>
</dbReference>
<dbReference type="CDD" id="cd02570">
    <property type="entry name" value="PseudoU_synth_EcTruA"/>
    <property type="match status" value="1"/>
</dbReference>
<dbReference type="Gene3D" id="3.30.70.660">
    <property type="entry name" value="Pseudouridine synthase I, catalytic domain, C-terminal subdomain"/>
    <property type="match status" value="1"/>
</dbReference>
<proteinExistence type="inferred from homology"/>
<sequence length="248" mass="28249">MRYFIELAYNGSAYHGWQNQPDAVSVQGTLETALFTLLQVPISVVGAGRTDAGVHATQYFAHFDAEILPDLQQLIFRLNSLLASDIVVYNLFEVHPEAHARFDAISRSYEYHIIQQKDPFFYETAHLVKNELDLDKMNLAAFSLKKHTDFKCFSKSKTDVKTYNCDIKSAIWEKQENKLVFKITADRFLRNMVRAIVGTLLEIGLGKIQVEQLEEIIKSRDRQNAGTSVPAKALFLTGIEYPKTIVEK</sequence>
<dbReference type="HAMAP" id="MF_00171">
    <property type="entry name" value="TruA"/>
    <property type="match status" value="1"/>
</dbReference>